<dbReference type="InterPro" id="IPR033116">
    <property type="entry name" value="TRYPSIN_SER"/>
</dbReference>
<keyword evidence="2" id="KW-0964">Secreted</keyword>
<name>A0A7R8WHT9_9CRUS</name>
<dbReference type="AlphaFoldDB" id="A0A7R8WHT9"/>
<dbReference type="InterPro" id="IPR043504">
    <property type="entry name" value="Peptidase_S1_PA_chymotrypsin"/>
</dbReference>
<feature type="compositionally biased region" description="Basic and acidic residues" evidence="6">
    <location>
        <begin position="15"/>
        <end position="35"/>
    </location>
</feature>
<reference evidence="7" key="1">
    <citation type="submission" date="2020-11" db="EMBL/GenBank/DDBJ databases">
        <authorList>
            <person name="Tran Van P."/>
        </authorList>
    </citation>
    <scope>NUCLEOTIDE SEQUENCE</scope>
</reference>
<dbReference type="OrthoDB" id="6329218at2759"/>
<keyword evidence="4" id="KW-0378">Hydrolase</keyword>
<keyword evidence="5" id="KW-0720">Serine protease</keyword>
<sequence length="97" mass="10700">MSVCRVKEGADRVKEGADRVKEGADRVKEGADRGDSGGPILYDTSVVEDGVRRYKLAGIVSLGVGCGDKRYPGIYTNVWPYLDWITETMALKEKFEV</sequence>
<dbReference type="PROSITE" id="PS50240">
    <property type="entry name" value="TRYPSIN_DOM"/>
    <property type="match status" value="1"/>
</dbReference>
<evidence type="ECO:0000256" key="4">
    <source>
        <dbReference type="ARBA" id="ARBA00022801"/>
    </source>
</evidence>
<evidence type="ECO:0000256" key="2">
    <source>
        <dbReference type="ARBA" id="ARBA00022525"/>
    </source>
</evidence>
<dbReference type="PANTHER" id="PTHR24264:SF65">
    <property type="entry name" value="SRCR DOMAIN-CONTAINING PROTEIN"/>
    <property type="match status" value="1"/>
</dbReference>
<proteinExistence type="predicted"/>
<keyword evidence="3" id="KW-0645">Protease</keyword>
<gene>
    <name evidence="7" type="ORF">CTOB1V02_LOCUS6924</name>
</gene>
<dbReference type="PROSITE" id="PS00135">
    <property type="entry name" value="TRYPSIN_SER"/>
    <property type="match status" value="1"/>
</dbReference>
<dbReference type="EMBL" id="OB661841">
    <property type="protein sequence ID" value="CAD7229051.1"/>
    <property type="molecule type" value="Genomic_DNA"/>
</dbReference>
<dbReference type="GO" id="GO:0006508">
    <property type="term" value="P:proteolysis"/>
    <property type="evidence" value="ECO:0007669"/>
    <property type="project" value="UniProtKB-KW"/>
</dbReference>
<dbReference type="Pfam" id="PF00089">
    <property type="entry name" value="Trypsin"/>
    <property type="match status" value="1"/>
</dbReference>
<dbReference type="InterPro" id="IPR050127">
    <property type="entry name" value="Serine_Proteases_S1"/>
</dbReference>
<feature type="region of interest" description="Disordered" evidence="6">
    <location>
        <begin position="15"/>
        <end position="38"/>
    </location>
</feature>
<accession>A0A7R8WHT9</accession>
<dbReference type="PANTHER" id="PTHR24264">
    <property type="entry name" value="TRYPSIN-RELATED"/>
    <property type="match status" value="1"/>
</dbReference>
<evidence type="ECO:0000256" key="5">
    <source>
        <dbReference type="ARBA" id="ARBA00022825"/>
    </source>
</evidence>
<dbReference type="GO" id="GO:0005615">
    <property type="term" value="C:extracellular space"/>
    <property type="evidence" value="ECO:0007669"/>
    <property type="project" value="TreeGrafter"/>
</dbReference>
<evidence type="ECO:0000256" key="6">
    <source>
        <dbReference type="SAM" id="MobiDB-lite"/>
    </source>
</evidence>
<dbReference type="InterPro" id="IPR001254">
    <property type="entry name" value="Trypsin_dom"/>
</dbReference>
<evidence type="ECO:0000313" key="7">
    <source>
        <dbReference type="EMBL" id="CAD7229051.1"/>
    </source>
</evidence>
<evidence type="ECO:0000256" key="1">
    <source>
        <dbReference type="ARBA" id="ARBA00004613"/>
    </source>
</evidence>
<organism evidence="7">
    <name type="scientific">Cyprideis torosa</name>
    <dbReference type="NCBI Taxonomy" id="163714"/>
    <lineage>
        <taxon>Eukaryota</taxon>
        <taxon>Metazoa</taxon>
        <taxon>Ecdysozoa</taxon>
        <taxon>Arthropoda</taxon>
        <taxon>Crustacea</taxon>
        <taxon>Oligostraca</taxon>
        <taxon>Ostracoda</taxon>
        <taxon>Podocopa</taxon>
        <taxon>Podocopida</taxon>
        <taxon>Cytherocopina</taxon>
        <taxon>Cytheroidea</taxon>
        <taxon>Cytherideidae</taxon>
        <taxon>Cyprideis</taxon>
    </lineage>
</organism>
<protein>
    <submittedName>
        <fullName evidence="7">Uncharacterized protein</fullName>
    </submittedName>
</protein>
<dbReference type="InterPro" id="IPR009003">
    <property type="entry name" value="Peptidase_S1_PA"/>
</dbReference>
<evidence type="ECO:0000256" key="3">
    <source>
        <dbReference type="ARBA" id="ARBA00022670"/>
    </source>
</evidence>
<dbReference type="GO" id="GO:0004252">
    <property type="term" value="F:serine-type endopeptidase activity"/>
    <property type="evidence" value="ECO:0007669"/>
    <property type="project" value="InterPro"/>
</dbReference>
<dbReference type="SUPFAM" id="SSF50494">
    <property type="entry name" value="Trypsin-like serine proteases"/>
    <property type="match status" value="1"/>
</dbReference>
<dbReference type="Gene3D" id="2.40.10.10">
    <property type="entry name" value="Trypsin-like serine proteases"/>
    <property type="match status" value="1"/>
</dbReference>
<comment type="subcellular location">
    <subcellularLocation>
        <location evidence="1">Secreted</location>
    </subcellularLocation>
</comment>